<dbReference type="Pfam" id="PF07514">
    <property type="entry name" value="TraI_2"/>
    <property type="match status" value="1"/>
</dbReference>
<feature type="region of interest" description="Disordered" evidence="1">
    <location>
        <begin position="427"/>
        <end position="477"/>
    </location>
</feature>
<keyword evidence="4" id="KW-1185">Reference proteome</keyword>
<dbReference type="STRING" id="702114.A1355_24040"/>
<accession>A0A177NT15</accession>
<dbReference type="InterPro" id="IPR011119">
    <property type="entry name" value="Unchr_helicase_relaxase_TraI"/>
</dbReference>
<organism evidence="3 4">
    <name type="scientific">Methylomonas koyamae</name>
    <dbReference type="NCBI Taxonomy" id="702114"/>
    <lineage>
        <taxon>Bacteria</taxon>
        <taxon>Pseudomonadati</taxon>
        <taxon>Pseudomonadota</taxon>
        <taxon>Gammaproteobacteria</taxon>
        <taxon>Methylococcales</taxon>
        <taxon>Methylococcaceae</taxon>
        <taxon>Methylomonas</taxon>
    </lineage>
</organism>
<dbReference type="Proteomes" id="UP000077628">
    <property type="component" value="Unassembled WGS sequence"/>
</dbReference>
<evidence type="ECO:0000313" key="3">
    <source>
        <dbReference type="EMBL" id="OAI20359.1"/>
    </source>
</evidence>
<evidence type="ECO:0000259" key="2">
    <source>
        <dbReference type="Pfam" id="PF07514"/>
    </source>
</evidence>
<dbReference type="EMBL" id="LUUK01000140">
    <property type="protein sequence ID" value="OAI20359.1"/>
    <property type="molecule type" value="Genomic_DNA"/>
</dbReference>
<sequence length="697" mass="78060">MVWKWLHVILGSQDIEEEVPRYPPFAKGLPGIPSVKILESQIELLKKVKHYLGVTDEEYQDRVYPLILNYARFVHLLPASEKHHHRGAGGLFRHGLEVGYEAVFKSHGVLYGMDETPAIRKQLTPRWRLAIFIAGMLHDLGKPVTDIEIKSEDGRHSCNILGDDIETWAKKLKIKRYYLHWRANRHGDHEIVSAGLINKIITAEVQAYLNEFGATIYKEMLMTIAGTSHPSKMYALVMDADYSSVEKDLKQNCIPIDPSIGAPIEWFILDAMRQLVKQGKWTDNVKRATVWRIKEGLFIVWDEAAEDITRIITQNNIPGIPKHPDTLADILIDRQLAVPYRRDAANVRRYWIIKPDCLDTPLRVLKLSDPRHVYTEAAPVIVDGQVIHLELEGGGSPDPAETPNSTAALTEPQDDRETIDADQARFNAEPEIVAGGIADSEASDADKDRASQTAPAVSNPPQRHGPTAERRAENNANPIEQSDALAAREWLASKHEAGAILMQCLDPVFAGHFRLQPDGRIFMLHVPIANTVGRSPLDIIKVLDAAGMIPVDPRKPLVRVAEIGSDKGVLLSKETSKRLAVLLPSEEERPMSHPSNHPSEQAPGANSRAQNPRETAVKRTSPADAQNPIEQLVNAIKAYEVPFAVQDSGDTLTVDLVLLRRYVEDERLFEFKALVRYAFNRTDISIDNIKQTFIVKK</sequence>
<protein>
    <recommendedName>
        <fullName evidence="2">Uncharacterized domain-containing protein</fullName>
    </recommendedName>
</protein>
<dbReference type="Gene3D" id="1.10.3210.40">
    <property type="match status" value="1"/>
</dbReference>
<feature type="region of interest" description="Disordered" evidence="1">
    <location>
        <begin position="585"/>
        <end position="624"/>
    </location>
</feature>
<dbReference type="OrthoDB" id="6190309at2"/>
<proteinExistence type="predicted"/>
<gene>
    <name evidence="3" type="ORF">A1355_24040</name>
</gene>
<evidence type="ECO:0000313" key="4">
    <source>
        <dbReference type="Proteomes" id="UP000077628"/>
    </source>
</evidence>
<feature type="domain" description="Uncharacterised" evidence="2">
    <location>
        <begin position="37"/>
        <end position="336"/>
    </location>
</feature>
<name>A0A177NT15_9GAMM</name>
<dbReference type="NCBIfam" id="NF041494">
    <property type="entry name" value="MobH"/>
    <property type="match status" value="1"/>
</dbReference>
<feature type="compositionally biased region" description="Polar residues" evidence="1">
    <location>
        <begin position="451"/>
        <end position="461"/>
    </location>
</feature>
<evidence type="ECO:0000256" key="1">
    <source>
        <dbReference type="SAM" id="MobiDB-lite"/>
    </source>
</evidence>
<reference evidence="4" key="1">
    <citation type="submission" date="2016-03" db="EMBL/GenBank/DDBJ databases">
        <authorList>
            <person name="Heylen K."/>
            <person name="De Vos P."/>
            <person name="Vekeman B."/>
        </authorList>
    </citation>
    <scope>NUCLEOTIDE SEQUENCE [LARGE SCALE GENOMIC DNA]</scope>
    <source>
        <strain evidence="4">R-45383</strain>
    </source>
</reference>
<dbReference type="AlphaFoldDB" id="A0A177NT15"/>
<feature type="region of interest" description="Disordered" evidence="1">
    <location>
        <begin position="390"/>
        <end position="415"/>
    </location>
</feature>
<dbReference type="RefSeq" id="WP_064027376.1">
    <property type="nucleotide sequence ID" value="NZ_LUUK01000140.1"/>
</dbReference>
<comment type="caution">
    <text evidence="3">The sequence shown here is derived from an EMBL/GenBank/DDBJ whole genome shotgun (WGS) entry which is preliminary data.</text>
</comment>